<dbReference type="Proteomes" id="UP000092993">
    <property type="component" value="Unassembled WGS sequence"/>
</dbReference>
<name>A0A1C7MN34_GRIFR</name>
<dbReference type="EMBL" id="LUGG01000002">
    <property type="protein sequence ID" value="OBZ78271.1"/>
    <property type="molecule type" value="Genomic_DNA"/>
</dbReference>
<protein>
    <submittedName>
        <fullName evidence="2">Uncharacterized protein</fullName>
    </submittedName>
</protein>
<evidence type="ECO:0000313" key="3">
    <source>
        <dbReference type="Proteomes" id="UP000092993"/>
    </source>
</evidence>
<feature type="transmembrane region" description="Helical" evidence="1">
    <location>
        <begin position="153"/>
        <end position="177"/>
    </location>
</feature>
<evidence type="ECO:0000256" key="1">
    <source>
        <dbReference type="SAM" id="Phobius"/>
    </source>
</evidence>
<organism evidence="2 3">
    <name type="scientific">Grifola frondosa</name>
    <name type="common">Maitake</name>
    <name type="synonym">Polyporus frondosus</name>
    <dbReference type="NCBI Taxonomy" id="5627"/>
    <lineage>
        <taxon>Eukaryota</taxon>
        <taxon>Fungi</taxon>
        <taxon>Dikarya</taxon>
        <taxon>Basidiomycota</taxon>
        <taxon>Agaricomycotina</taxon>
        <taxon>Agaricomycetes</taxon>
        <taxon>Polyporales</taxon>
        <taxon>Grifolaceae</taxon>
        <taxon>Grifola</taxon>
    </lineage>
</organism>
<evidence type="ECO:0000313" key="2">
    <source>
        <dbReference type="EMBL" id="OBZ78271.1"/>
    </source>
</evidence>
<keyword evidence="1" id="KW-0472">Membrane</keyword>
<feature type="transmembrane region" description="Helical" evidence="1">
    <location>
        <begin position="84"/>
        <end position="105"/>
    </location>
</feature>
<reference evidence="2 3" key="1">
    <citation type="submission" date="2016-03" db="EMBL/GenBank/DDBJ databases">
        <title>Whole genome sequencing of Grifola frondosa 9006-11.</title>
        <authorList>
            <person name="Min B."/>
            <person name="Park H."/>
            <person name="Kim J.-G."/>
            <person name="Cho H."/>
            <person name="Oh Y.-L."/>
            <person name="Kong W.-S."/>
            <person name="Choi I.-G."/>
        </authorList>
    </citation>
    <scope>NUCLEOTIDE SEQUENCE [LARGE SCALE GENOMIC DNA]</scope>
    <source>
        <strain evidence="2 3">9006-11</strain>
    </source>
</reference>
<keyword evidence="3" id="KW-1185">Reference proteome</keyword>
<keyword evidence="1" id="KW-1133">Transmembrane helix</keyword>
<dbReference type="OrthoDB" id="2637020at2759"/>
<gene>
    <name evidence="2" type="ORF">A0H81_01920</name>
</gene>
<keyword evidence="1" id="KW-0812">Transmembrane</keyword>
<accession>A0A1C7MN34</accession>
<dbReference type="AlphaFoldDB" id="A0A1C7MN34"/>
<proteinExistence type="predicted"/>
<sequence>MTEFAPLSASKLRDELLTHPLMLSVGSFSLSTFMSRSIYGMIDWRPVLICVASDILAIGIDHYFDQAAMLSYALKTGNREMASIFTQARVLLFSNAALLFIALALSPPWTWAMVVIFFGPAFVWDFRLFAFGPRLRKEKRKDEQKKEFTIKRVPGMKAVFIGVIRGCGTFAIVNSILSHSMSDSSSATELWSPVQIILWSTINRACHAVMADVRDFHEDWEKQVPTIPVLLKSVFRTKILLSVCHLLTMWVFRHNPYIVCASVYATVLVWMLDENSPRGLYRLSFHSQTLTAFAYGAIEAYKYHVTYKSI</sequence>
<dbReference type="OMA" id="RACHAVM"/>
<feature type="transmembrane region" description="Helical" evidence="1">
    <location>
        <begin position="111"/>
        <end position="132"/>
    </location>
</feature>
<feature type="transmembrane region" description="Helical" evidence="1">
    <location>
        <begin position="255"/>
        <end position="272"/>
    </location>
</feature>
<comment type="caution">
    <text evidence="2">The sequence shown here is derived from an EMBL/GenBank/DDBJ whole genome shotgun (WGS) entry which is preliminary data.</text>
</comment>